<dbReference type="Gene3D" id="1.10.1200.10">
    <property type="entry name" value="ACP-like"/>
    <property type="match status" value="1"/>
</dbReference>
<dbReference type="SUPFAM" id="SSF47336">
    <property type="entry name" value="ACP-like"/>
    <property type="match status" value="1"/>
</dbReference>
<evidence type="ECO:0000259" key="1">
    <source>
        <dbReference type="PROSITE" id="PS50075"/>
    </source>
</evidence>
<gene>
    <name evidence="2" type="ORF">GCM10010124_30750</name>
</gene>
<protein>
    <recommendedName>
        <fullName evidence="1">Carrier domain-containing protein</fullName>
    </recommendedName>
</protein>
<dbReference type="Pfam" id="PF00550">
    <property type="entry name" value="PP-binding"/>
    <property type="match status" value="1"/>
</dbReference>
<reference evidence="2" key="1">
    <citation type="journal article" date="2014" name="Int. J. Syst. Evol. Microbiol.">
        <title>Complete genome sequence of Corynebacterium casei LMG S-19264T (=DSM 44701T), isolated from a smear-ripened cheese.</title>
        <authorList>
            <consortium name="US DOE Joint Genome Institute (JGI-PGF)"/>
            <person name="Walter F."/>
            <person name="Albersmeier A."/>
            <person name="Kalinowski J."/>
            <person name="Ruckert C."/>
        </authorList>
    </citation>
    <scope>NUCLEOTIDE SEQUENCE</scope>
    <source>
        <strain evidence="2">JCM 3091</strain>
    </source>
</reference>
<feature type="domain" description="Carrier" evidence="1">
    <location>
        <begin position="1"/>
        <end position="76"/>
    </location>
</feature>
<organism evidence="2 3">
    <name type="scientific">Pilimelia terevasa</name>
    <dbReference type="NCBI Taxonomy" id="53372"/>
    <lineage>
        <taxon>Bacteria</taxon>
        <taxon>Bacillati</taxon>
        <taxon>Actinomycetota</taxon>
        <taxon>Actinomycetes</taxon>
        <taxon>Micromonosporales</taxon>
        <taxon>Micromonosporaceae</taxon>
        <taxon>Pilimelia</taxon>
    </lineage>
</organism>
<dbReference type="Proteomes" id="UP000662200">
    <property type="component" value="Unassembled WGS sequence"/>
</dbReference>
<dbReference type="PROSITE" id="PS50075">
    <property type="entry name" value="CARRIER"/>
    <property type="match status" value="1"/>
</dbReference>
<dbReference type="InterPro" id="IPR036736">
    <property type="entry name" value="ACP-like_sf"/>
</dbReference>
<dbReference type="RefSeq" id="WP_189115031.1">
    <property type="nucleotide sequence ID" value="NZ_BMQC01000011.1"/>
</dbReference>
<sequence length="76" mass="8195">MSTLTAERLRADVAAALDCPPAEVDAEADLQDLGLDSLRVMGLVEKWRGAGASDLEFADLAEDPRLVAWNARLVRS</sequence>
<evidence type="ECO:0000313" key="3">
    <source>
        <dbReference type="Proteomes" id="UP000662200"/>
    </source>
</evidence>
<dbReference type="AlphaFoldDB" id="A0A8J3FK21"/>
<accession>A0A8J3FK21</accession>
<evidence type="ECO:0000313" key="2">
    <source>
        <dbReference type="EMBL" id="GGK35930.1"/>
    </source>
</evidence>
<dbReference type="InterPro" id="IPR009081">
    <property type="entry name" value="PP-bd_ACP"/>
</dbReference>
<proteinExistence type="predicted"/>
<name>A0A8J3FK21_9ACTN</name>
<dbReference type="EMBL" id="BMQC01000011">
    <property type="protein sequence ID" value="GGK35930.1"/>
    <property type="molecule type" value="Genomic_DNA"/>
</dbReference>
<keyword evidence="3" id="KW-1185">Reference proteome</keyword>
<reference evidence="2" key="2">
    <citation type="submission" date="2020-09" db="EMBL/GenBank/DDBJ databases">
        <authorList>
            <person name="Sun Q."/>
            <person name="Ohkuma M."/>
        </authorList>
    </citation>
    <scope>NUCLEOTIDE SEQUENCE</scope>
    <source>
        <strain evidence="2">JCM 3091</strain>
    </source>
</reference>
<comment type="caution">
    <text evidence="2">The sequence shown here is derived from an EMBL/GenBank/DDBJ whole genome shotgun (WGS) entry which is preliminary data.</text>
</comment>